<comment type="caution">
    <text evidence="2">The sequence shown here is derived from an EMBL/GenBank/DDBJ whole genome shotgun (WGS) entry which is preliminary data.</text>
</comment>
<dbReference type="Pfam" id="PF11139">
    <property type="entry name" value="SfLAP"/>
    <property type="match status" value="1"/>
</dbReference>
<feature type="transmembrane region" description="Helical" evidence="1">
    <location>
        <begin position="163"/>
        <end position="186"/>
    </location>
</feature>
<evidence type="ECO:0008006" key="4">
    <source>
        <dbReference type="Google" id="ProtNLM"/>
    </source>
</evidence>
<reference evidence="2 3" key="1">
    <citation type="submission" date="2020-08" db="EMBL/GenBank/DDBJ databases">
        <title>Sequencing the genomes of 1000 actinobacteria strains.</title>
        <authorList>
            <person name="Klenk H.-P."/>
        </authorList>
    </citation>
    <scope>NUCLEOTIDE SEQUENCE [LARGE SCALE GENOMIC DNA]</scope>
    <source>
        <strain evidence="2 3">DSM 23889</strain>
    </source>
</reference>
<evidence type="ECO:0000256" key="1">
    <source>
        <dbReference type="SAM" id="Phobius"/>
    </source>
</evidence>
<feature type="transmembrane region" description="Helical" evidence="1">
    <location>
        <begin position="72"/>
        <end position="90"/>
    </location>
</feature>
<feature type="transmembrane region" description="Helical" evidence="1">
    <location>
        <begin position="37"/>
        <end position="60"/>
    </location>
</feature>
<dbReference type="AlphaFoldDB" id="A0A840X8J8"/>
<dbReference type="Proteomes" id="UP000552883">
    <property type="component" value="Unassembled WGS sequence"/>
</dbReference>
<dbReference type="OrthoDB" id="4753036at2"/>
<name>A0A840X8J8_9MICO</name>
<accession>A0A840X8J8</accession>
<proteinExistence type="predicted"/>
<feature type="transmembrane region" description="Helical" evidence="1">
    <location>
        <begin position="198"/>
        <end position="220"/>
    </location>
</feature>
<feature type="transmembrane region" description="Helical" evidence="1">
    <location>
        <begin position="12"/>
        <end position="30"/>
    </location>
</feature>
<dbReference type="InterPro" id="IPR021315">
    <property type="entry name" value="Gap/Sap"/>
</dbReference>
<evidence type="ECO:0000313" key="2">
    <source>
        <dbReference type="EMBL" id="MBB5618690.1"/>
    </source>
</evidence>
<dbReference type="EMBL" id="JACHBS010000001">
    <property type="protein sequence ID" value="MBB5618690.1"/>
    <property type="molecule type" value="Genomic_DNA"/>
</dbReference>
<gene>
    <name evidence="2" type="ORF">BJ959_002186</name>
</gene>
<keyword evidence="1" id="KW-0812">Transmembrane</keyword>
<keyword evidence="1" id="KW-1133">Transmembrane helix</keyword>
<organism evidence="2 3">
    <name type="scientific">Microcella frigidaquae</name>
    <dbReference type="NCBI Taxonomy" id="424758"/>
    <lineage>
        <taxon>Bacteria</taxon>
        <taxon>Bacillati</taxon>
        <taxon>Actinomycetota</taxon>
        <taxon>Actinomycetes</taxon>
        <taxon>Micrococcales</taxon>
        <taxon>Microbacteriaceae</taxon>
        <taxon>Microcella</taxon>
    </lineage>
</organism>
<keyword evidence="1" id="KW-0472">Membrane</keyword>
<evidence type="ECO:0000313" key="3">
    <source>
        <dbReference type="Proteomes" id="UP000552883"/>
    </source>
</evidence>
<protein>
    <recommendedName>
        <fullName evidence="4">Sap, sulfolipid-1-addressing protein</fullName>
    </recommendedName>
</protein>
<dbReference type="RefSeq" id="WP_153981891.1">
    <property type="nucleotide sequence ID" value="NZ_BAAANZ010000003.1"/>
</dbReference>
<sequence>MLDALTDALPLAAAIALSPLAVASVVLMLLTPNAKAATLSFLLGFAGAVAAVATIAYVVAALLPHDADDRSLSAPFVLIGLGIVAVVLAVRQWRARPTTADDGAAAVPEVPGWMAKIDGMTPGKAAALGAFIGGLKPKNLLLSIGVGVTLEAADATVGEAAIALALVVLLGALPVIIPVIVSFVAGDRIRGPLDRLRAWLIAHNAAMVGAILLLIGVVLISKGAEGLGG</sequence>
<keyword evidence="3" id="KW-1185">Reference proteome</keyword>